<proteinExistence type="predicted"/>
<evidence type="ECO:0000313" key="4">
    <source>
        <dbReference type="Proteomes" id="UP000193642"/>
    </source>
</evidence>
<sequence length="513" mass="58267">MSRNSASISKNWNDDNKRTRDSEVMSDGSEMPEDAAAGAGNVQDDDDFVVAATVMEKIKEIVFSVMFFMVHGNSSWPAFEYGSMLIEDLQLVTFFISPDLMDAYTIPYNLAYSQMEYQTMDLNQFNIWFILCVCAVFVLILNIIWVAYGFLSGQHKFIWPIWTLRFSAMVLPTVLYLPILEIIVNPITCNRILDTEVHHSRRSDIFALEYIPCNSPLRLPQLIVAVIALVVYIPTCISFAAVFFDTKPTCKEPSNRVHGRLDIIYACVKTCLIFVYKFLPHQQDLARVVSATLGCVIMFLTTVTYFPYYNPFINQMRAGLFFGASVVGVVGTIATAIHAATGVQGSILYIYIMAGGYPLGILMGFVISGLILKSIERGVRRRLKKLQSGEGVDDFSQPELLVFHSWVQVEIAARFSTVHMDHRRQRINFAVIPEVQAIFKRGIEEFPDQPLLRLSYALYMFHLKSMTRDATHQLSKIDQLNPPLDVKFQIYYTNQIATTVKETDFLVKASNWI</sequence>
<feature type="transmembrane region" description="Helical" evidence="2">
    <location>
        <begin position="320"/>
        <end position="341"/>
    </location>
</feature>
<feature type="transmembrane region" description="Helical" evidence="2">
    <location>
        <begin position="222"/>
        <end position="243"/>
    </location>
</feature>
<gene>
    <name evidence="3" type="ORF">BCR33DRAFT_114267</name>
</gene>
<evidence type="ECO:0000256" key="1">
    <source>
        <dbReference type="SAM" id="MobiDB-lite"/>
    </source>
</evidence>
<keyword evidence="2" id="KW-0812">Transmembrane</keyword>
<feature type="region of interest" description="Disordered" evidence="1">
    <location>
        <begin position="1"/>
        <end position="40"/>
    </location>
</feature>
<feature type="compositionally biased region" description="Basic and acidic residues" evidence="1">
    <location>
        <begin position="12"/>
        <end position="23"/>
    </location>
</feature>
<evidence type="ECO:0000256" key="2">
    <source>
        <dbReference type="SAM" id="Phobius"/>
    </source>
</evidence>
<keyword evidence="4" id="KW-1185">Reference proteome</keyword>
<dbReference type="AlphaFoldDB" id="A0A1Y2CJA0"/>
<accession>A0A1Y2CJA0</accession>
<keyword evidence="2" id="KW-0472">Membrane</keyword>
<reference evidence="3 4" key="1">
    <citation type="submission" date="2016-07" db="EMBL/GenBank/DDBJ databases">
        <title>Pervasive Adenine N6-methylation of Active Genes in Fungi.</title>
        <authorList>
            <consortium name="DOE Joint Genome Institute"/>
            <person name="Mondo S.J."/>
            <person name="Dannebaum R.O."/>
            <person name="Kuo R.C."/>
            <person name="Labutti K."/>
            <person name="Haridas S."/>
            <person name="Kuo A."/>
            <person name="Salamov A."/>
            <person name="Ahrendt S.R."/>
            <person name="Lipzen A."/>
            <person name="Sullivan W."/>
            <person name="Andreopoulos W.B."/>
            <person name="Clum A."/>
            <person name="Lindquist E."/>
            <person name="Daum C."/>
            <person name="Ramamoorthy G.K."/>
            <person name="Gryganskyi A."/>
            <person name="Culley D."/>
            <person name="Magnuson J.K."/>
            <person name="James T.Y."/>
            <person name="O'Malley M.A."/>
            <person name="Stajich J.E."/>
            <person name="Spatafora J.W."/>
            <person name="Visel A."/>
            <person name="Grigoriev I.V."/>
        </authorList>
    </citation>
    <scope>NUCLEOTIDE SEQUENCE [LARGE SCALE GENOMIC DNA]</scope>
    <source>
        <strain evidence="3 4">JEL800</strain>
    </source>
</reference>
<dbReference type="PANTHER" id="PTHR31600">
    <property type="entry name" value="TINY MACROCYSTS PROTEIN B-RELATED"/>
    <property type="match status" value="1"/>
</dbReference>
<keyword evidence="2" id="KW-1133">Transmembrane helix</keyword>
<dbReference type="InterPro" id="IPR052994">
    <property type="entry name" value="Tiny_macrocysts_regulators"/>
</dbReference>
<dbReference type="Proteomes" id="UP000193642">
    <property type="component" value="Unassembled WGS sequence"/>
</dbReference>
<evidence type="ECO:0000313" key="3">
    <source>
        <dbReference type="EMBL" id="ORY46977.1"/>
    </source>
</evidence>
<name>A0A1Y2CJA0_9FUNG</name>
<dbReference type="EMBL" id="MCGO01000015">
    <property type="protein sequence ID" value="ORY46977.1"/>
    <property type="molecule type" value="Genomic_DNA"/>
</dbReference>
<organism evidence="3 4">
    <name type="scientific">Rhizoclosmatium globosum</name>
    <dbReference type="NCBI Taxonomy" id="329046"/>
    <lineage>
        <taxon>Eukaryota</taxon>
        <taxon>Fungi</taxon>
        <taxon>Fungi incertae sedis</taxon>
        <taxon>Chytridiomycota</taxon>
        <taxon>Chytridiomycota incertae sedis</taxon>
        <taxon>Chytridiomycetes</taxon>
        <taxon>Chytridiales</taxon>
        <taxon>Chytriomycetaceae</taxon>
        <taxon>Rhizoclosmatium</taxon>
    </lineage>
</organism>
<dbReference type="PANTHER" id="PTHR31600:SF2">
    <property type="entry name" value="GAMETE ENRICHED GENE 10 PROTEIN-RELATED"/>
    <property type="match status" value="1"/>
</dbReference>
<comment type="caution">
    <text evidence="3">The sequence shown here is derived from an EMBL/GenBank/DDBJ whole genome shotgun (WGS) entry which is preliminary data.</text>
</comment>
<dbReference type="STRING" id="329046.A0A1Y2CJA0"/>
<feature type="transmembrane region" description="Helical" evidence="2">
    <location>
        <begin position="347"/>
        <end position="372"/>
    </location>
</feature>
<feature type="transmembrane region" description="Helical" evidence="2">
    <location>
        <begin position="285"/>
        <end position="308"/>
    </location>
</feature>
<feature type="compositionally biased region" description="Polar residues" evidence="1">
    <location>
        <begin position="1"/>
        <end position="11"/>
    </location>
</feature>
<feature type="transmembrane region" description="Helical" evidence="2">
    <location>
        <begin position="127"/>
        <end position="151"/>
    </location>
</feature>
<dbReference type="OrthoDB" id="2156462at2759"/>
<feature type="transmembrane region" description="Helical" evidence="2">
    <location>
        <begin position="163"/>
        <end position="184"/>
    </location>
</feature>
<protein>
    <submittedName>
        <fullName evidence="3">Uncharacterized protein</fullName>
    </submittedName>
</protein>